<keyword evidence="8" id="KW-0539">Nucleus</keyword>
<comment type="caution">
    <text evidence="13">The sequence shown here is derived from an EMBL/GenBank/DDBJ whole genome shotgun (WGS) entry which is preliminary data.</text>
</comment>
<dbReference type="GO" id="GO:0006281">
    <property type="term" value="P:DNA repair"/>
    <property type="evidence" value="ECO:0007669"/>
    <property type="project" value="UniProtKB-KW"/>
</dbReference>
<proteinExistence type="inferred from homology"/>
<evidence type="ECO:0000256" key="9">
    <source>
        <dbReference type="PIRSR" id="PIRSR610347-1"/>
    </source>
</evidence>
<dbReference type="KEGG" id="pchm:VFPPC_09095"/>
<reference evidence="13 14" key="1">
    <citation type="journal article" date="2016" name="PLoS Pathog.">
        <title>Biosynthesis of antibiotic leucinostatins in bio-control fungus Purpureocillium lilacinum and their inhibition on phytophthora revealed by genome mining.</title>
        <authorList>
            <person name="Wang G."/>
            <person name="Liu Z."/>
            <person name="Lin R."/>
            <person name="Li E."/>
            <person name="Mao Z."/>
            <person name="Ling J."/>
            <person name="Yang Y."/>
            <person name="Yin W.B."/>
            <person name="Xie B."/>
        </authorList>
    </citation>
    <scope>NUCLEOTIDE SEQUENCE [LARGE SCALE GENOMIC DNA]</scope>
    <source>
        <strain evidence="13">170</strain>
    </source>
</reference>
<comment type="subcellular location">
    <subcellularLocation>
        <location evidence="1">Nucleus</location>
    </subcellularLocation>
</comment>
<sequence length="520" mass="58275">MNGSMDGPRKRQRVDGEEQGDRLRSLSTPISPPRKSQRRELGRLASPWQLTWIRDLPEELNRDAVTLKDLLGDPLISECWEFNYLHDIPFLMDAFDQDTRHLVDVHVVHGFWKREDANRLALTMEASEYSNVKLHVAPMPEMFGTHHSKMMVLFRHDDTAEVIIHTANMIPKDWTNMTNAVWRSPCLSKLPAESKKSPEYSSLQIGSGERFRADLINYLRAYDSRKITCGPLVDKLSQYDFSSVKGALIASVPGKHDIHDLSDTAYGWSAARRYLSSVPCKEGNAEIVTQVSSIATLGAKDTWLQKTLFDALAISKKKTLPRPKFKVVFPTADEIRKSLDGYASGASIHTKIQSPQQAQQLTYLRPIFCHWANDSKDGTVASTETGASNGGRDGAAPHIKTYIRYNAEGSIDWAMLTSANISKQAWGEAAKPSGEVRVASWEIGVLVWPELFGPKASMVGTFQSDTPNEKSIPKSDDDEVLIGIRIPYSMPLQGYGAREVPWVATMNHSEPDHLGRRWIE</sequence>
<dbReference type="GeneID" id="28851685"/>
<keyword evidence="7" id="KW-0234">DNA repair</keyword>
<feature type="compositionally biased region" description="Basic and acidic residues" evidence="12">
    <location>
        <begin position="7"/>
        <end position="24"/>
    </location>
</feature>
<dbReference type="GO" id="GO:0003697">
    <property type="term" value="F:single-stranded DNA binding"/>
    <property type="evidence" value="ECO:0007669"/>
    <property type="project" value="TreeGrafter"/>
</dbReference>
<dbReference type="InterPro" id="IPR010347">
    <property type="entry name" value="Tdp1"/>
</dbReference>
<feature type="active site" description="Proton donor/acceptor" evidence="9">
    <location>
        <position position="398"/>
    </location>
</feature>
<evidence type="ECO:0000256" key="6">
    <source>
        <dbReference type="ARBA" id="ARBA00022839"/>
    </source>
</evidence>
<evidence type="ECO:0000256" key="12">
    <source>
        <dbReference type="SAM" id="MobiDB-lite"/>
    </source>
</evidence>
<feature type="site" description="Interaction with DNA" evidence="11">
    <location>
        <position position="422"/>
    </location>
</feature>
<dbReference type="GO" id="GO:0017005">
    <property type="term" value="F:3'-tyrosyl-DNA phosphodiesterase activity"/>
    <property type="evidence" value="ECO:0007669"/>
    <property type="project" value="TreeGrafter"/>
</dbReference>
<name>A0A179FCK4_METCM</name>
<dbReference type="AlphaFoldDB" id="A0A179FCK4"/>
<dbReference type="Pfam" id="PF06087">
    <property type="entry name" value="Tyr-DNA_phospho"/>
    <property type="match status" value="1"/>
</dbReference>
<dbReference type="FunFam" id="3.30.870.10:FF:000038">
    <property type="entry name" value="Probable tyrosyl-DNA phosphodiesterase"/>
    <property type="match status" value="1"/>
</dbReference>
<dbReference type="SUPFAM" id="SSF56024">
    <property type="entry name" value="Phospholipase D/nuclease"/>
    <property type="match status" value="2"/>
</dbReference>
<dbReference type="CDD" id="cd09123">
    <property type="entry name" value="PLDc_Tdp1_2"/>
    <property type="match status" value="1"/>
</dbReference>
<evidence type="ECO:0000256" key="10">
    <source>
        <dbReference type="PIRSR" id="PIRSR610347-2"/>
    </source>
</evidence>
<keyword evidence="14" id="KW-1185">Reference proteome</keyword>
<feature type="region of interest" description="Disordered" evidence="12">
    <location>
        <begin position="1"/>
        <end position="40"/>
    </location>
</feature>
<protein>
    <submittedName>
        <fullName evidence="13">Tyrosyl-DNA phosphodiesterase</fullName>
    </submittedName>
</protein>
<dbReference type="CDD" id="cd09194">
    <property type="entry name" value="PLDc_yTdp1_1"/>
    <property type="match status" value="1"/>
</dbReference>
<dbReference type="GO" id="GO:0004527">
    <property type="term" value="F:exonuclease activity"/>
    <property type="evidence" value="ECO:0007669"/>
    <property type="project" value="UniProtKB-KW"/>
</dbReference>
<comment type="similarity">
    <text evidence="2">Belongs to the tyrosyl-DNA phosphodiesterase family.</text>
</comment>
<feature type="binding site" evidence="10">
    <location>
        <position position="400"/>
    </location>
    <ligand>
        <name>substrate</name>
    </ligand>
</feature>
<dbReference type="PANTHER" id="PTHR12415">
    <property type="entry name" value="TYROSYL-DNA PHOSPHODIESTERASE 1"/>
    <property type="match status" value="1"/>
</dbReference>
<evidence type="ECO:0000256" key="2">
    <source>
        <dbReference type="ARBA" id="ARBA00010205"/>
    </source>
</evidence>
<keyword evidence="5" id="KW-0378">Hydrolase</keyword>
<dbReference type="Proteomes" id="UP000078397">
    <property type="component" value="Unassembled WGS sequence"/>
</dbReference>
<keyword evidence="4" id="KW-0227">DNA damage</keyword>
<evidence type="ECO:0000256" key="5">
    <source>
        <dbReference type="ARBA" id="ARBA00022801"/>
    </source>
</evidence>
<keyword evidence="3" id="KW-0540">Nuclease</keyword>
<dbReference type="GO" id="GO:0005634">
    <property type="term" value="C:nucleus"/>
    <property type="evidence" value="ECO:0007669"/>
    <property type="project" value="UniProtKB-SubCell"/>
</dbReference>
<evidence type="ECO:0000256" key="3">
    <source>
        <dbReference type="ARBA" id="ARBA00022722"/>
    </source>
</evidence>
<dbReference type="STRING" id="1380566.A0A179FCK4"/>
<evidence type="ECO:0000313" key="13">
    <source>
        <dbReference type="EMBL" id="OAQ63216.2"/>
    </source>
</evidence>
<evidence type="ECO:0000256" key="4">
    <source>
        <dbReference type="ARBA" id="ARBA00022763"/>
    </source>
</evidence>
<feature type="active site" description="Nucleophile" evidence="9">
    <location>
        <position position="147"/>
    </location>
</feature>
<dbReference type="GO" id="GO:0003690">
    <property type="term" value="F:double-stranded DNA binding"/>
    <property type="evidence" value="ECO:0007669"/>
    <property type="project" value="TreeGrafter"/>
</dbReference>
<keyword evidence="6" id="KW-0269">Exonuclease</keyword>
<evidence type="ECO:0000313" key="14">
    <source>
        <dbReference type="Proteomes" id="UP000078397"/>
    </source>
</evidence>
<dbReference type="PANTHER" id="PTHR12415:SF0">
    <property type="entry name" value="TYROSYL-DNA PHOSPHODIESTERASE 1"/>
    <property type="match status" value="1"/>
</dbReference>
<gene>
    <name evidence="13" type="ORF">VFPPC_09095</name>
</gene>
<dbReference type="Gene3D" id="3.30.870.10">
    <property type="entry name" value="Endonuclease Chain A"/>
    <property type="match status" value="2"/>
</dbReference>
<evidence type="ECO:0000256" key="1">
    <source>
        <dbReference type="ARBA" id="ARBA00004123"/>
    </source>
</evidence>
<dbReference type="RefSeq" id="XP_018140796.2">
    <property type="nucleotide sequence ID" value="XM_018287691.2"/>
</dbReference>
<evidence type="ECO:0000256" key="11">
    <source>
        <dbReference type="PIRSR" id="PIRSR610347-3"/>
    </source>
</evidence>
<evidence type="ECO:0000256" key="7">
    <source>
        <dbReference type="ARBA" id="ARBA00023204"/>
    </source>
</evidence>
<evidence type="ECO:0000256" key="8">
    <source>
        <dbReference type="ARBA" id="ARBA00023242"/>
    </source>
</evidence>
<feature type="binding site" evidence="10">
    <location>
        <position position="149"/>
    </location>
    <ligand>
        <name>substrate</name>
    </ligand>
</feature>
<dbReference type="OrthoDB" id="47785at2759"/>
<accession>A0A179FCK4</accession>
<organism evidence="13 14">
    <name type="scientific">Pochonia chlamydosporia 170</name>
    <dbReference type="NCBI Taxonomy" id="1380566"/>
    <lineage>
        <taxon>Eukaryota</taxon>
        <taxon>Fungi</taxon>
        <taxon>Dikarya</taxon>
        <taxon>Ascomycota</taxon>
        <taxon>Pezizomycotina</taxon>
        <taxon>Sordariomycetes</taxon>
        <taxon>Hypocreomycetidae</taxon>
        <taxon>Hypocreales</taxon>
        <taxon>Clavicipitaceae</taxon>
        <taxon>Pochonia</taxon>
    </lineage>
</organism>
<dbReference type="EMBL" id="LSBJ02000006">
    <property type="protein sequence ID" value="OAQ63216.2"/>
    <property type="molecule type" value="Genomic_DNA"/>
</dbReference>